<protein>
    <submittedName>
        <fullName evidence="2">Uncharacterized protein</fullName>
    </submittedName>
</protein>
<dbReference type="EMBL" id="UYJE01010387">
    <property type="protein sequence ID" value="VDI82761.1"/>
    <property type="molecule type" value="Genomic_DNA"/>
</dbReference>
<feature type="signal peptide" evidence="1">
    <location>
        <begin position="1"/>
        <end position="24"/>
    </location>
</feature>
<dbReference type="Proteomes" id="UP000596742">
    <property type="component" value="Unassembled WGS sequence"/>
</dbReference>
<evidence type="ECO:0000256" key="1">
    <source>
        <dbReference type="SAM" id="SignalP"/>
    </source>
</evidence>
<sequence length="135" mass="15553">MAFEIKCLLTLVVLAFVFILPYEALNHQIKENYTECWDKTVILSSWVWDCDCDCKSCEDELYCSVSGYNSKSQKYSLHDGVQKVTEQIDVVGIQTKQLGRVSGRTGTLSIKAQELKRELEALRDSQRYRRMNEGD</sequence>
<feature type="chain" id="PRO_5032612555" evidence="1">
    <location>
        <begin position="25"/>
        <end position="135"/>
    </location>
</feature>
<organism evidence="2 3">
    <name type="scientific">Mytilus galloprovincialis</name>
    <name type="common">Mediterranean mussel</name>
    <dbReference type="NCBI Taxonomy" id="29158"/>
    <lineage>
        <taxon>Eukaryota</taxon>
        <taxon>Metazoa</taxon>
        <taxon>Spiralia</taxon>
        <taxon>Lophotrochozoa</taxon>
        <taxon>Mollusca</taxon>
        <taxon>Bivalvia</taxon>
        <taxon>Autobranchia</taxon>
        <taxon>Pteriomorphia</taxon>
        <taxon>Mytilida</taxon>
        <taxon>Mytiloidea</taxon>
        <taxon>Mytilidae</taxon>
        <taxon>Mytilinae</taxon>
        <taxon>Mytilus</taxon>
    </lineage>
</organism>
<gene>
    <name evidence="2" type="ORF">MGAL_10B010918</name>
</gene>
<evidence type="ECO:0000313" key="2">
    <source>
        <dbReference type="EMBL" id="VDI82761.1"/>
    </source>
</evidence>
<proteinExistence type="predicted"/>
<name>A0A8B6HQ99_MYTGA</name>
<evidence type="ECO:0000313" key="3">
    <source>
        <dbReference type="Proteomes" id="UP000596742"/>
    </source>
</evidence>
<comment type="caution">
    <text evidence="2">The sequence shown here is derived from an EMBL/GenBank/DDBJ whole genome shotgun (WGS) entry which is preliminary data.</text>
</comment>
<dbReference type="OrthoDB" id="10339770at2759"/>
<keyword evidence="3" id="KW-1185">Reference proteome</keyword>
<reference evidence="2" key="1">
    <citation type="submission" date="2018-11" db="EMBL/GenBank/DDBJ databases">
        <authorList>
            <person name="Alioto T."/>
            <person name="Alioto T."/>
        </authorList>
    </citation>
    <scope>NUCLEOTIDE SEQUENCE</scope>
</reference>
<accession>A0A8B6HQ99</accession>
<keyword evidence="1" id="KW-0732">Signal</keyword>
<dbReference type="AlphaFoldDB" id="A0A8B6HQ99"/>